<keyword evidence="5" id="KW-0326">Glycosidase</keyword>
<dbReference type="PANTHER" id="PTHR30480:SF13">
    <property type="entry name" value="BETA-HEXOSAMINIDASE"/>
    <property type="match status" value="1"/>
</dbReference>
<dbReference type="SUPFAM" id="SSF51445">
    <property type="entry name" value="(Trans)glycosidases"/>
    <property type="match status" value="1"/>
</dbReference>
<feature type="domain" description="Glycoside hydrolase family 3 N-terminal" evidence="7">
    <location>
        <begin position="12"/>
        <end position="338"/>
    </location>
</feature>
<sequence>MPNKSIEMPTSLEEKIGQLINVRIGSNLPPVRTVDADAERIAQLIKSCPIGGLTLFNGVWPTTRDVLEHLQSLATTPLLVGSDIERGCGQQVHGVSVLPHAGAFGAASSVAEETNPSLAYEFGKATAIEARLAGIQIAFGPVADTNTNPRNPIIATRAFGTDPGRVSRLVADYVRGCESQQVATSAKHFPGHGDTEQDSHDSLPQLGRDQASIRSTELPPFVAAIDAGCSIVMTAHVAYPAFDPSGLPATLSAPILKGLLRESLGFEGIICSDSLLMSGVRDRFDHEGELCLAALNAGIDWLLDVADPIGVIDYLVKCVRDGLLDESTVDESASRIIALKQRVCQPLPPQSDFEIQRESILQLGQRVATQAIDSFQSSPTVTLDRTKPTTCLLAKPFVTSIDPPEQPLGKIVRQQFDQAEYFELTPEVDSSTIEAARQSATSSEQVILAMIVKPAAWHKFGLLDDQLALFQELAKLPNTVVVSLGVPGILDKFSESAPRFCAFSDVPVSQAAIIQRLLGISCRPA</sequence>
<organism evidence="8 9">
    <name type="scientific">Aeoliella mucimassa</name>
    <dbReference type="NCBI Taxonomy" id="2527972"/>
    <lineage>
        <taxon>Bacteria</taxon>
        <taxon>Pseudomonadati</taxon>
        <taxon>Planctomycetota</taxon>
        <taxon>Planctomycetia</taxon>
        <taxon>Pirellulales</taxon>
        <taxon>Lacipirellulaceae</taxon>
        <taxon>Aeoliella</taxon>
    </lineage>
</organism>
<dbReference type="RefSeq" id="WP_197528485.1">
    <property type="nucleotide sequence ID" value="NZ_CP036278.1"/>
</dbReference>
<evidence type="ECO:0000313" key="8">
    <source>
        <dbReference type="EMBL" id="QDU57578.1"/>
    </source>
</evidence>
<evidence type="ECO:0000256" key="1">
    <source>
        <dbReference type="ARBA" id="ARBA00001231"/>
    </source>
</evidence>
<evidence type="ECO:0000256" key="4">
    <source>
        <dbReference type="ARBA" id="ARBA00022801"/>
    </source>
</evidence>
<comment type="catalytic activity">
    <reaction evidence="1">
        <text>Hydrolysis of terminal non-reducing N-acetyl-D-hexosamine residues in N-acetyl-beta-D-hexosaminides.</text>
        <dbReference type="EC" id="3.2.1.52"/>
    </reaction>
</comment>
<dbReference type="InterPro" id="IPR050226">
    <property type="entry name" value="NagZ_Beta-hexosaminidase"/>
</dbReference>
<reference evidence="8 9" key="1">
    <citation type="submission" date="2019-02" db="EMBL/GenBank/DDBJ databases">
        <title>Deep-cultivation of Planctomycetes and their phenomic and genomic characterization uncovers novel biology.</title>
        <authorList>
            <person name="Wiegand S."/>
            <person name="Jogler M."/>
            <person name="Boedeker C."/>
            <person name="Pinto D."/>
            <person name="Vollmers J."/>
            <person name="Rivas-Marin E."/>
            <person name="Kohn T."/>
            <person name="Peeters S.H."/>
            <person name="Heuer A."/>
            <person name="Rast P."/>
            <person name="Oberbeckmann S."/>
            <person name="Bunk B."/>
            <person name="Jeske O."/>
            <person name="Meyerdierks A."/>
            <person name="Storesund J.E."/>
            <person name="Kallscheuer N."/>
            <person name="Luecker S."/>
            <person name="Lage O.M."/>
            <person name="Pohl T."/>
            <person name="Merkel B.J."/>
            <person name="Hornburger P."/>
            <person name="Mueller R.-W."/>
            <person name="Bruemmer F."/>
            <person name="Labrenz M."/>
            <person name="Spormann A.M."/>
            <person name="Op den Camp H."/>
            <person name="Overmann J."/>
            <person name="Amann R."/>
            <person name="Jetten M.S.M."/>
            <person name="Mascher T."/>
            <person name="Medema M.H."/>
            <person name="Devos D.P."/>
            <person name="Kaster A.-K."/>
            <person name="Ovreas L."/>
            <person name="Rohde M."/>
            <person name="Galperin M.Y."/>
            <person name="Jogler C."/>
        </authorList>
    </citation>
    <scope>NUCLEOTIDE SEQUENCE [LARGE SCALE GENOMIC DNA]</scope>
    <source>
        <strain evidence="8 9">Pan181</strain>
    </source>
</reference>
<dbReference type="InterPro" id="IPR017853">
    <property type="entry name" value="GH"/>
</dbReference>
<accession>A0A518AS85</accession>
<dbReference type="Gene3D" id="3.20.20.300">
    <property type="entry name" value="Glycoside hydrolase, family 3, N-terminal domain"/>
    <property type="match status" value="1"/>
</dbReference>
<feature type="region of interest" description="Disordered" evidence="6">
    <location>
        <begin position="184"/>
        <end position="205"/>
    </location>
</feature>
<dbReference type="KEGG" id="amuc:Pan181_37960"/>
<gene>
    <name evidence="8" type="primary">ybbD</name>
    <name evidence="8" type="ORF">Pan181_37960</name>
</gene>
<keyword evidence="8" id="KW-0449">Lipoprotein</keyword>
<evidence type="ECO:0000313" key="9">
    <source>
        <dbReference type="Proteomes" id="UP000315750"/>
    </source>
</evidence>
<comment type="similarity">
    <text evidence="2">Belongs to the glycosyl hydrolase 3 family.</text>
</comment>
<dbReference type="InterPro" id="IPR036962">
    <property type="entry name" value="Glyco_hydro_3_N_sf"/>
</dbReference>
<dbReference type="GO" id="GO:0004563">
    <property type="term" value="F:beta-N-acetylhexosaminidase activity"/>
    <property type="evidence" value="ECO:0007669"/>
    <property type="project" value="UniProtKB-EC"/>
</dbReference>
<keyword evidence="4" id="KW-0378">Hydrolase</keyword>
<protein>
    <recommendedName>
        <fullName evidence="3">beta-N-acetylhexosaminidase</fullName>
        <ecNumber evidence="3">3.2.1.52</ecNumber>
    </recommendedName>
</protein>
<keyword evidence="9" id="KW-1185">Reference proteome</keyword>
<dbReference type="Proteomes" id="UP000315750">
    <property type="component" value="Chromosome"/>
</dbReference>
<name>A0A518AS85_9BACT</name>
<dbReference type="GO" id="GO:0009254">
    <property type="term" value="P:peptidoglycan turnover"/>
    <property type="evidence" value="ECO:0007669"/>
    <property type="project" value="TreeGrafter"/>
</dbReference>
<evidence type="ECO:0000256" key="3">
    <source>
        <dbReference type="ARBA" id="ARBA00012663"/>
    </source>
</evidence>
<evidence type="ECO:0000256" key="5">
    <source>
        <dbReference type="ARBA" id="ARBA00023295"/>
    </source>
</evidence>
<evidence type="ECO:0000256" key="6">
    <source>
        <dbReference type="SAM" id="MobiDB-lite"/>
    </source>
</evidence>
<evidence type="ECO:0000256" key="2">
    <source>
        <dbReference type="ARBA" id="ARBA00005336"/>
    </source>
</evidence>
<dbReference type="EC" id="3.2.1.52" evidence="3"/>
<dbReference type="GO" id="GO:0005975">
    <property type="term" value="P:carbohydrate metabolic process"/>
    <property type="evidence" value="ECO:0007669"/>
    <property type="project" value="InterPro"/>
</dbReference>
<evidence type="ECO:0000259" key="7">
    <source>
        <dbReference type="Pfam" id="PF00933"/>
    </source>
</evidence>
<dbReference type="PANTHER" id="PTHR30480">
    <property type="entry name" value="BETA-HEXOSAMINIDASE-RELATED"/>
    <property type="match status" value="1"/>
</dbReference>
<dbReference type="Pfam" id="PF00933">
    <property type="entry name" value="Glyco_hydro_3"/>
    <property type="match status" value="1"/>
</dbReference>
<feature type="compositionally biased region" description="Basic and acidic residues" evidence="6">
    <location>
        <begin position="191"/>
        <end position="201"/>
    </location>
</feature>
<dbReference type="AlphaFoldDB" id="A0A518AS85"/>
<dbReference type="EMBL" id="CP036278">
    <property type="protein sequence ID" value="QDU57578.1"/>
    <property type="molecule type" value="Genomic_DNA"/>
</dbReference>
<proteinExistence type="inferred from homology"/>
<dbReference type="InterPro" id="IPR001764">
    <property type="entry name" value="Glyco_hydro_3_N"/>
</dbReference>